<evidence type="ECO:0000313" key="1">
    <source>
        <dbReference type="EMBL" id="PJK29333.1"/>
    </source>
</evidence>
<dbReference type="Proteomes" id="UP000229498">
    <property type="component" value="Unassembled WGS sequence"/>
</dbReference>
<accession>A0A2M9G438</accession>
<dbReference type="AlphaFoldDB" id="A0A2M9G438"/>
<dbReference type="OrthoDB" id="2081253at2"/>
<reference evidence="2 4" key="1">
    <citation type="submission" date="2017-11" db="EMBL/GenBank/DDBJ databases">
        <title>Draft genome sequence of Rhizobiales bacterium SY3-13.</title>
        <authorList>
            <person name="Sun C."/>
        </authorList>
    </citation>
    <scope>NUCLEOTIDE SEQUENCE [LARGE SCALE GENOMIC DNA]</scope>
    <source>
        <strain evidence="2 4">SY3-13</strain>
    </source>
</reference>
<dbReference type="NCBIfam" id="TIGR01635">
    <property type="entry name" value="tail_comp_S"/>
    <property type="match status" value="1"/>
</dbReference>
<evidence type="ECO:0000313" key="3">
    <source>
        <dbReference type="EMBL" id="PJK30705.1"/>
    </source>
</evidence>
<dbReference type="Pfam" id="PF05069">
    <property type="entry name" value="Phage_tail_S"/>
    <property type="match status" value="1"/>
</dbReference>
<dbReference type="EMBL" id="PHIG01000025">
    <property type="protein sequence ID" value="PJK30482.1"/>
    <property type="molecule type" value="Genomic_DNA"/>
</dbReference>
<evidence type="ECO:0000313" key="4">
    <source>
        <dbReference type="Proteomes" id="UP000229498"/>
    </source>
</evidence>
<dbReference type="EMBL" id="PHIG01000018">
    <property type="protein sequence ID" value="PJK30705.1"/>
    <property type="molecule type" value="Genomic_DNA"/>
</dbReference>
<evidence type="ECO:0000313" key="2">
    <source>
        <dbReference type="EMBL" id="PJK30482.1"/>
    </source>
</evidence>
<dbReference type="InterPro" id="IPR006522">
    <property type="entry name" value="Phage_virion_morphogenesis"/>
</dbReference>
<comment type="caution">
    <text evidence="2">The sequence shown here is derived from an EMBL/GenBank/DDBJ whole genome shotgun (WGS) entry which is preliminary data.</text>
</comment>
<proteinExistence type="predicted"/>
<sequence length="172" mass="18215">MALQLTIDVDGFERARGGLRRLRQAGEDLTPIMRSIAGQMESHTVGHFDTETAPDGRPWKPSLRARAEGGRTLTDAGRLRRSITSSATADTASVGTNLVYAAIHQTGGQIRAKTKKGLVFRIGGAWVRKREVTIPARPFIGLSTALQEDIEGIVVRRLDAAAGGGPSSGAGA</sequence>
<protein>
    <submittedName>
        <fullName evidence="2">Phage virion morphogenesis protein</fullName>
    </submittedName>
</protein>
<dbReference type="RefSeq" id="WP_109792124.1">
    <property type="nucleotide sequence ID" value="NZ_PHIG01000018.1"/>
</dbReference>
<organism evidence="2 4">
    <name type="scientific">Minwuia thermotolerans</name>
    <dbReference type="NCBI Taxonomy" id="2056226"/>
    <lineage>
        <taxon>Bacteria</taxon>
        <taxon>Pseudomonadati</taxon>
        <taxon>Pseudomonadota</taxon>
        <taxon>Alphaproteobacteria</taxon>
        <taxon>Minwuiales</taxon>
        <taxon>Minwuiaceae</taxon>
        <taxon>Minwuia</taxon>
    </lineage>
</organism>
<name>A0A2M9G438_9PROT</name>
<dbReference type="EMBL" id="PHIG01000033">
    <property type="protein sequence ID" value="PJK29333.1"/>
    <property type="molecule type" value="Genomic_DNA"/>
</dbReference>
<gene>
    <name evidence="3" type="ORF">CVT23_04875</name>
    <name evidence="2" type="ORF">CVT23_05925</name>
    <name evidence="1" type="ORF">CVT23_12070</name>
</gene>
<keyword evidence="4" id="KW-1185">Reference proteome</keyword>